<dbReference type="GO" id="GO:0019706">
    <property type="term" value="F:protein-cysteine S-palmitoyltransferase activity"/>
    <property type="evidence" value="ECO:0007669"/>
    <property type="project" value="UniProtKB-EC"/>
</dbReference>
<dbReference type="InterPro" id="IPR001594">
    <property type="entry name" value="Palmitoyltrfase_DHHC"/>
</dbReference>
<protein>
    <recommendedName>
        <fullName evidence="7">Palmitoyltransferase</fullName>
        <ecNumber evidence="7">2.3.1.225</ecNumber>
    </recommendedName>
</protein>
<sequence length="361" mass="39223">MGRLEPAGEGGLAALISLGRGRSSHATQERCHSPGEGAPPPPQAPLPWILPSLFAAFNVVLLLVFSGLFFAFPWLAQNGEWAFPIITGPLFVLTFFSLVSLNFSDPGILHQGSGEQGPTAVHVIWVNRKAFRLQWCQKCGFHRPPRTHHCRFCNVCVEDFDHHCQWVNNCIGHRNFRLFMLLVLSLCLYSGAVLVTCLIFLLRTTQQTLYLDKVIAYPPACCARAGSRRERGDSRRGPGGGAMMGGGGGRLEREAAGKTNLGLGGGGWTREMGGLRNCMAGRILQGHGCGKLKLVRSIVVAVPAACFLVPLCLLLLIQAMSVSAAERSCEGQCRYLWGYNPFDQGCASNWYLAICAPLGPK</sequence>
<evidence type="ECO:0000256" key="2">
    <source>
        <dbReference type="ARBA" id="ARBA00022679"/>
    </source>
</evidence>
<evidence type="ECO:0000256" key="4">
    <source>
        <dbReference type="ARBA" id="ARBA00022989"/>
    </source>
</evidence>
<evidence type="ECO:0000256" key="3">
    <source>
        <dbReference type="ARBA" id="ARBA00022692"/>
    </source>
</evidence>
<accession>A0AA40LU54</accession>
<organism evidence="10 11">
    <name type="scientific">Cnephaeus nilssonii</name>
    <name type="common">Northern bat</name>
    <name type="synonym">Eptesicus nilssonii</name>
    <dbReference type="NCBI Taxonomy" id="3371016"/>
    <lineage>
        <taxon>Eukaryota</taxon>
        <taxon>Metazoa</taxon>
        <taxon>Chordata</taxon>
        <taxon>Craniata</taxon>
        <taxon>Vertebrata</taxon>
        <taxon>Euteleostomi</taxon>
        <taxon>Mammalia</taxon>
        <taxon>Eutheria</taxon>
        <taxon>Laurasiatheria</taxon>
        <taxon>Chiroptera</taxon>
        <taxon>Yangochiroptera</taxon>
        <taxon>Vespertilionidae</taxon>
        <taxon>Cnephaeus</taxon>
    </lineage>
</organism>
<feature type="domain" description="Palmitoyltransferase DHHC" evidence="9">
    <location>
        <begin position="132"/>
        <end position="208"/>
    </location>
</feature>
<evidence type="ECO:0000256" key="6">
    <source>
        <dbReference type="ARBA" id="ARBA00023315"/>
    </source>
</evidence>
<dbReference type="Pfam" id="PF01529">
    <property type="entry name" value="DHHC"/>
    <property type="match status" value="1"/>
</dbReference>
<dbReference type="EMBL" id="JAULJE010000004">
    <property type="protein sequence ID" value="KAK1343997.1"/>
    <property type="molecule type" value="Genomic_DNA"/>
</dbReference>
<feature type="transmembrane region" description="Helical" evidence="7">
    <location>
        <begin position="178"/>
        <end position="202"/>
    </location>
</feature>
<dbReference type="GO" id="GO:0016020">
    <property type="term" value="C:membrane"/>
    <property type="evidence" value="ECO:0007669"/>
    <property type="project" value="UniProtKB-SubCell"/>
</dbReference>
<feature type="region of interest" description="Disordered" evidence="8">
    <location>
        <begin position="20"/>
        <end position="40"/>
    </location>
</feature>
<evidence type="ECO:0000256" key="8">
    <source>
        <dbReference type="SAM" id="MobiDB-lite"/>
    </source>
</evidence>
<keyword evidence="2 7" id="KW-0808">Transferase</keyword>
<keyword evidence="6 7" id="KW-0012">Acyltransferase</keyword>
<dbReference type="PROSITE" id="PS50216">
    <property type="entry name" value="DHHC"/>
    <property type="match status" value="1"/>
</dbReference>
<comment type="caution">
    <text evidence="10">The sequence shown here is derived from an EMBL/GenBank/DDBJ whole genome shotgun (WGS) entry which is preliminary data.</text>
</comment>
<evidence type="ECO:0000256" key="5">
    <source>
        <dbReference type="ARBA" id="ARBA00023136"/>
    </source>
</evidence>
<dbReference type="EC" id="2.3.1.225" evidence="7"/>
<evidence type="ECO:0000256" key="7">
    <source>
        <dbReference type="RuleBase" id="RU079119"/>
    </source>
</evidence>
<reference evidence="10" key="1">
    <citation type="submission" date="2023-06" db="EMBL/GenBank/DDBJ databases">
        <title>Reference genome for the Northern bat (Eptesicus nilssonii), a most northern bat species.</title>
        <authorList>
            <person name="Laine V.N."/>
            <person name="Pulliainen A.T."/>
            <person name="Lilley T.M."/>
        </authorList>
    </citation>
    <scope>NUCLEOTIDE SEQUENCE</scope>
    <source>
        <strain evidence="10">BLF_Eptnil</strain>
        <tissue evidence="10">Kidney</tissue>
    </source>
</reference>
<comment type="similarity">
    <text evidence="7">Belongs to the DHHC palmitoyltransferase family.</text>
</comment>
<dbReference type="PANTHER" id="PTHR22883">
    <property type="entry name" value="ZINC FINGER DHHC DOMAIN CONTAINING PROTEIN"/>
    <property type="match status" value="1"/>
</dbReference>
<feature type="region of interest" description="Disordered" evidence="8">
    <location>
        <begin position="228"/>
        <end position="249"/>
    </location>
</feature>
<evidence type="ECO:0000256" key="1">
    <source>
        <dbReference type="ARBA" id="ARBA00004141"/>
    </source>
</evidence>
<dbReference type="InterPro" id="IPR039859">
    <property type="entry name" value="PFA4/ZDH16/20/ERF2-like"/>
</dbReference>
<evidence type="ECO:0000313" key="10">
    <source>
        <dbReference type="EMBL" id="KAK1343997.1"/>
    </source>
</evidence>
<keyword evidence="5 7" id="KW-0472">Membrane</keyword>
<name>A0AA40LU54_CNENI</name>
<evidence type="ECO:0000259" key="9">
    <source>
        <dbReference type="Pfam" id="PF01529"/>
    </source>
</evidence>
<feature type="transmembrane region" description="Helical" evidence="7">
    <location>
        <begin position="294"/>
        <end position="317"/>
    </location>
</feature>
<feature type="transmembrane region" description="Helical" evidence="7">
    <location>
        <begin position="53"/>
        <end position="75"/>
    </location>
</feature>
<feature type="compositionally biased region" description="Gly residues" evidence="8">
    <location>
        <begin position="237"/>
        <end position="249"/>
    </location>
</feature>
<feature type="transmembrane region" description="Helical" evidence="7">
    <location>
        <begin position="81"/>
        <end position="103"/>
    </location>
</feature>
<comment type="catalytic activity">
    <reaction evidence="7">
        <text>L-cysteinyl-[protein] + hexadecanoyl-CoA = S-hexadecanoyl-L-cysteinyl-[protein] + CoA</text>
        <dbReference type="Rhea" id="RHEA:36683"/>
        <dbReference type="Rhea" id="RHEA-COMP:10131"/>
        <dbReference type="Rhea" id="RHEA-COMP:11032"/>
        <dbReference type="ChEBI" id="CHEBI:29950"/>
        <dbReference type="ChEBI" id="CHEBI:57287"/>
        <dbReference type="ChEBI" id="CHEBI:57379"/>
        <dbReference type="ChEBI" id="CHEBI:74151"/>
        <dbReference type="EC" id="2.3.1.225"/>
    </reaction>
</comment>
<dbReference type="GO" id="GO:0005783">
    <property type="term" value="C:endoplasmic reticulum"/>
    <property type="evidence" value="ECO:0007669"/>
    <property type="project" value="TreeGrafter"/>
</dbReference>
<keyword evidence="3 7" id="KW-0812">Transmembrane</keyword>
<dbReference type="GO" id="GO:0005794">
    <property type="term" value="C:Golgi apparatus"/>
    <property type="evidence" value="ECO:0007669"/>
    <property type="project" value="TreeGrafter"/>
</dbReference>
<keyword evidence="4 7" id="KW-1133">Transmembrane helix</keyword>
<comment type="domain">
    <text evidence="7">The DHHC domain is required for palmitoyltransferase activity.</text>
</comment>
<dbReference type="PANTHER" id="PTHR22883:SF326">
    <property type="entry name" value="PALMITOYLTRANSFERASE ZDHHC19"/>
    <property type="match status" value="1"/>
</dbReference>
<comment type="subcellular location">
    <subcellularLocation>
        <location evidence="1">Membrane</location>
        <topology evidence="1">Multi-pass membrane protein</topology>
    </subcellularLocation>
</comment>
<dbReference type="AlphaFoldDB" id="A0AA40LU54"/>
<dbReference type="GO" id="GO:0006612">
    <property type="term" value="P:protein targeting to membrane"/>
    <property type="evidence" value="ECO:0007669"/>
    <property type="project" value="TreeGrafter"/>
</dbReference>
<gene>
    <name evidence="10" type="ORF">QTO34_014555</name>
</gene>
<keyword evidence="11" id="KW-1185">Reference proteome</keyword>
<proteinExistence type="inferred from homology"/>
<evidence type="ECO:0000313" key="11">
    <source>
        <dbReference type="Proteomes" id="UP001177744"/>
    </source>
</evidence>
<dbReference type="Proteomes" id="UP001177744">
    <property type="component" value="Unassembled WGS sequence"/>
</dbReference>